<organism evidence="1 2">
    <name type="scientific">Diphasiastrum complanatum</name>
    <name type="common">Issler's clubmoss</name>
    <name type="synonym">Lycopodium complanatum</name>
    <dbReference type="NCBI Taxonomy" id="34168"/>
    <lineage>
        <taxon>Eukaryota</taxon>
        <taxon>Viridiplantae</taxon>
        <taxon>Streptophyta</taxon>
        <taxon>Embryophyta</taxon>
        <taxon>Tracheophyta</taxon>
        <taxon>Lycopodiopsida</taxon>
        <taxon>Lycopodiales</taxon>
        <taxon>Lycopodiaceae</taxon>
        <taxon>Lycopodioideae</taxon>
        <taxon>Diphasiastrum</taxon>
    </lineage>
</organism>
<proteinExistence type="predicted"/>
<dbReference type="Proteomes" id="UP001162992">
    <property type="component" value="Chromosome 14"/>
</dbReference>
<protein>
    <submittedName>
        <fullName evidence="1">Uncharacterized protein</fullName>
    </submittedName>
</protein>
<accession>A0ACC2BR69</accession>
<dbReference type="EMBL" id="CM055105">
    <property type="protein sequence ID" value="KAJ7532014.1"/>
    <property type="molecule type" value="Genomic_DNA"/>
</dbReference>
<sequence>MFLTSLRRSSKEAVCWLREHRSVKQCIQFPLIGFQFADRCPFLSFAAMHRSCDLEISLNHMSCVRGISDASPSTSVVPGEAYHRMDKVKTAMFSSRKSNLHGSFNHARRSDIQQAMICRFEHYSILPTILPKVLCGATVLMLSQKRMTICTGVTEDRKTDEESVKLKLKKEERNSSPGDSQAIGQKTMNAALEGGVRYSVIRINSTGTWEPLVLSSSELGVHPRDMDVLVSSNSFIPQRSTITLRTHKVLIRMENVRAIVYKDHCILFDAHRPRKTIFRATPTVNNVFKSQLLDAEATQKAREAFANSMAECARETPPSHLLPMPFHLRMLECLLEETCSFFRQKVERLKVVSDRMLEELTTDVNMGGLQRLLPLKRILTEVEHDIRDTHDAMEQVLDSDDMLQALCLERPTKSSWMEINSSMDSGLHQQSTLRQAAGDMLFSYLREVDDAGGVLEEMRKNMDAAQEVWELGLDTTRNRIMRSNLYISITTLSFSAATLPASYFGMNLTNGLEDHHKMFYYVASATSTSALILGAGLLFTLRVWPAVADKRRAEDLAALRDLLDHIDDVDEIFQNVSNQVAGGSISWEEFKQILKSHSSARFLREKEVELMFQMFDVNRNGLLEAEEWNTVLQRRSKDRYSAR</sequence>
<comment type="caution">
    <text evidence="1">The sequence shown here is derived from an EMBL/GenBank/DDBJ whole genome shotgun (WGS) entry which is preliminary data.</text>
</comment>
<reference evidence="2" key="1">
    <citation type="journal article" date="2024" name="Proc. Natl. Acad. Sci. U.S.A.">
        <title>Extraordinary preservation of gene collinearity over three hundred million years revealed in homosporous lycophytes.</title>
        <authorList>
            <person name="Li C."/>
            <person name="Wickell D."/>
            <person name="Kuo L.Y."/>
            <person name="Chen X."/>
            <person name="Nie B."/>
            <person name="Liao X."/>
            <person name="Peng D."/>
            <person name="Ji J."/>
            <person name="Jenkins J."/>
            <person name="Williams M."/>
            <person name="Shu S."/>
            <person name="Plott C."/>
            <person name="Barry K."/>
            <person name="Rajasekar S."/>
            <person name="Grimwood J."/>
            <person name="Han X."/>
            <person name="Sun S."/>
            <person name="Hou Z."/>
            <person name="He W."/>
            <person name="Dai G."/>
            <person name="Sun C."/>
            <person name="Schmutz J."/>
            <person name="Leebens-Mack J.H."/>
            <person name="Li F.W."/>
            <person name="Wang L."/>
        </authorList>
    </citation>
    <scope>NUCLEOTIDE SEQUENCE [LARGE SCALE GENOMIC DNA]</scope>
    <source>
        <strain evidence="2">cv. PW_Plant_1</strain>
    </source>
</reference>
<evidence type="ECO:0000313" key="1">
    <source>
        <dbReference type="EMBL" id="KAJ7532014.1"/>
    </source>
</evidence>
<name>A0ACC2BR69_DIPCM</name>
<gene>
    <name evidence="1" type="ORF">O6H91_14G068800</name>
</gene>
<keyword evidence="2" id="KW-1185">Reference proteome</keyword>
<evidence type="ECO:0000313" key="2">
    <source>
        <dbReference type="Proteomes" id="UP001162992"/>
    </source>
</evidence>